<dbReference type="AlphaFoldDB" id="A0A081BUG8"/>
<evidence type="ECO:0000313" key="3">
    <source>
        <dbReference type="Proteomes" id="UP000030661"/>
    </source>
</evidence>
<accession>A0A081BUG8</accession>
<protein>
    <recommendedName>
        <fullName evidence="4">Alginate export domain-containing protein</fullName>
    </recommendedName>
</protein>
<proteinExistence type="predicted"/>
<evidence type="ECO:0000313" key="2">
    <source>
        <dbReference type="EMBL" id="GAK55973.1"/>
    </source>
</evidence>
<evidence type="ECO:0000256" key="1">
    <source>
        <dbReference type="SAM" id="SignalP"/>
    </source>
</evidence>
<dbReference type="Proteomes" id="UP000030661">
    <property type="component" value="Unassembled WGS sequence"/>
</dbReference>
<feature type="signal peptide" evidence="1">
    <location>
        <begin position="1"/>
        <end position="24"/>
    </location>
</feature>
<keyword evidence="3" id="KW-1185">Reference proteome</keyword>
<dbReference type="SUPFAM" id="SSF56935">
    <property type="entry name" value="Porins"/>
    <property type="match status" value="1"/>
</dbReference>
<dbReference type="EMBL" id="DF820464">
    <property type="protein sequence ID" value="GAK55973.1"/>
    <property type="molecule type" value="Genomic_DNA"/>
</dbReference>
<evidence type="ECO:0008006" key="4">
    <source>
        <dbReference type="Google" id="ProtNLM"/>
    </source>
</evidence>
<organism evidence="2">
    <name type="scientific">Vecturithrix granuli</name>
    <dbReference type="NCBI Taxonomy" id="1499967"/>
    <lineage>
        <taxon>Bacteria</taxon>
        <taxon>Candidatus Moduliflexota</taxon>
        <taxon>Candidatus Vecturitrichia</taxon>
        <taxon>Candidatus Vecturitrichales</taxon>
        <taxon>Candidatus Vecturitrichaceae</taxon>
        <taxon>Candidatus Vecturithrix</taxon>
    </lineage>
</organism>
<dbReference type="STRING" id="1499967.U27_02934"/>
<gene>
    <name evidence="2" type="ORF">U27_02934</name>
</gene>
<feature type="chain" id="PRO_5001755426" description="Alginate export domain-containing protein" evidence="1">
    <location>
        <begin position="25"/>
        <end position="443"/>
    </location>
</feature>
<sequence>MKHKIVIMIILFCCSLLSVQPGMAGIEGNMNGDIRTDQRLRFDPQEFTRNEARLHIKFEGEPIEKYHYFAEAQLKGERDLTNDDQFEWEFELREGYLDLYNFLSDQLDVRIGKQIIAWGKADKLNPTSNVSPDNLEDIFDFGEKLGVNAVQAAVYWGDMSVTGIFIPEFGVAELPSGDFGRAFAGTTELPSGMTLRNSVQHTLQPESTLDESSAYAVKISTVFWEYDVSLSYFAGRDDLPLANIARLTAVDELGTVDLDVDLIYPKMQVIGADVAGQIKTIGVWAEGALFLPDKVDLTTTLTTLKGIQSQGKTVALDDEPYFKYVLGMDYTFKNGWYVNAQFVHGFFHERGRDELSDYTVFRFEKDFLNAELTIAPVQMAIAIPDWDDIDVNHGVVGMPEITYRPADNIELILGAYIITGKGPNMFSEIKDQDQMYFKAKVSF</sequence>
<dbReference type="eggNOG" id="ENOG502ZCJ0">
    <property type="taxonomic scope" value="Bacteria"/>
</dbReference>
<keyword evidence="1" id="KW-0732">Signal</keyword>
<reference evidence="2" key="1">
    <citation type="journal article" date="2015" name="PeerJ">
        <title>First genomic representation of candidate bacterial phylum KSB3 points to enhanced environmental sensing as a trigger of wastewater bulking.</title>
        <authorList>
            <person name="Sekiguchi Y."/>
            <person name="Ohashi A."/>
            <person name="Parks D.H."/>
            <person name="Yamauchi T."/>
            <person name="Tyson G.W."/>
            <person name="Hugenholtz P."/>
        </authorList>
    </citation>
    <scope>NUCLEOTIDE SEQUENCE [LARGE SCALE GENOMIC DNA]</scope>
</reference>
<dbReference type="HOGENOM" id="CLU_583500_0_0_0"/>
<name>A0A081BUG8_VECG1</name>